<evidence type="ECO:0000313" key="1">
    <source>
        <dbReference type="EMBL" id="CAI2184751.1"/>
    </source>
</evidence>
<dbReference type="EMBL" id="CAMKVN010003445">
    <property type="protein sequence ID" value="CAI2184751.1"/>
    <property type="molecule type" value="Genomic_DNA"/>
</dbReference>
<sequence length="135" mass="15627">MRIELKLDLYPYMLNSISRRSVWNYTKLSNDIVRSDGHKPDNFLPKICNEADLSSVNDFTAAQEVFMDPQRRVSNYFPTLRINALIERPPYLQENGERGLIHVLIYPGSIGRKSLGYWAIANQKGRNFTSIQFSN</sequence>
<evidence type="ECO:0000313" key="2">
    <source>
        <dbReference type="Proteomes" id="UP001153678"/>
    </source>
</evidence>
<dbReference type="AlphaFoldDB" id="A0A9W4SY02"/>
<gene>
    <name evidence="1" type="ORF">FWILDA_LOCUS11732</name>
</gene>
<proteinExistence type="predicted"/>
<dbReference type="Proteomes" id="UP001153678">
    <property type="component" value="Unassembled WGS sequence"/>
</dbReference>
<keyword evidence="2" id="KW-1185">Reference proteome</keyword>
<accession>A0A9W4SY02</accession>
<protein>
    <submittedName>
        <fullName evidence="1">1756_t:CDS:1</fullName>
    </submittedName>
</protein>
<reference evidence="1" key="1">
    <citation type="submission" date="2022-08" db="EMBL/GenBank/DDBJ databases">
        <authorList>
            <person name="Kallberg Y."/>
            <person name="Tangrot J."/>
            <person name="Rosling A."/>
        </authorList>
    </citation>
    <scope>NUCLEOTIDE SEQUENCE</scope>
    <source>
        <strain evidence="1">Wild A</strain>
    </source>
</reference>
<comment type="caution">
    <text evidence="1">The sequence shown here is derived from an EMBL/GenBank/DDBJ whole genome shotgun (WGS) entry which is preliminary data.</text>
</comment>
<dbReference type="OrthoDB" id="2311490at2759"/>
<name>A0A9W4SY02_9GLOM</name>
<organism evidence="1 2">
    <name type="scientific">Funneliformis geosporum</name>
    <dbReference type="NCBI Taxonomy" id="1117311"/>
    <lineage>
        <taxon>Eukaryota</taxon>
        <taxon>Fungi</taxon>
        <taxon>Fungi incertae sedis</taxon>
        <taxon>Mucoromycota</taxon>
        <taxon>Glomeromycotina</taxon>
        <taxon>Glomeromycetes</taxon>
        <taxon>Glomerales</taxon>
        <taxon>Glomeraceae</taxon>
        <taxon>Funneliformis</taxon>
    </lineage>
</organism>